<reference evidence="2" key="1">
    <citation type="journal article" date="2011" name="Science">
        <title>The plant cell wall-decomposing machinery underlies the functional diversity of forest fungi.</title>
        <authorList>
            <person name="Eastwood D.C."/>
            <person name="Floudas D."/>
            <person name="Binder M."/>
            <person name="Majcherczyk A."/>
            <person name="Schneider P."/>
            <person name="Aerts A."/>
            <person name="Asiegbu F.O."/>
            <person name="Baker S.E."/>
            <person name="Barry K."/>
            <person name="Bendiksby M."/>
            <person name="Blumentritt M."/>
            <person name="Coutinho P.M."/>
            <person name="Cullen D."/>
            <person name="de Vries R.P."/>
            <person name="Gathman A."/>
            <person name="Goodell B."/>
            <person name="Henrissat B."/>
            <person name="Ihrmark K."/>
            <person name="Kauserud H."/>
            <person name="Kohler A."/>
            <person name="LaButti K."/>
            <person name="Lapidus A."/>
            <person name="Lavin J.L."/>
            <person name="Lee Y.-H."/>
            <person name="Lindquist E."/>
            <person name="Lilly W."/>
            <person name="Lucas S."/>
            <person name="Morin E."/>
            <person name="Murat C."/>
            <person name="Oguiza J.A."/>
            <person name="Park J."/>
            <person name="Pisabarro A.G."/>
            <person name="Riley R."/>
            <person name="Rosling A."/>
            <person name="Salamov A."/>
            <person name="Schmidt O."/>
            <person name="Schmutz J."/>
            <person name="Skrede I."/>
            <person name="Stenlid J."/>
            <person name="Wiebenga A."/>
            <person name="Xie X."/>
            <person name="Kuees U."/>
            <person name="Hibbett D.S."/>
            <person name="Hoffmeister D."/>
            <person name="Hoegberg N."/>
            <person name="Martin F."/>
            <person name="Grigoriev I.V."/>
            <person name="Watkinson S.C."/>
        </authorList>
    </citation>
    <scope>NUCLEOTIDE SEQUENCE [LARGE SCALE GENOMIC DNA]</scope>
    <source>
        <strain evidence="2">strain S7.3</strain>
    </source>
</reference>
<gene>
    <name evidence="1" type="ORF">SERLA73DRAFT_191883</name>
</gene>
<feature type="non-terminal residue" evidence="1">
    <location>
        <position position="1"/>
    </location>
</feature>
<dbReference type="HOGENOM" id="CLU_2580467_0_0_1"/>
<protein>
    <submittedName>
        <fullName evidence="1">Uncharacterized protein</fullName>
    </submittedName>
</protein>
<keyword evidence="2" id="KW-1185">Reference proteome</keyword>
<sequence>SFSFFLHSYTVHSLLFFYYINPCILPCKKEQVIQSRLLLYSQVHYSTTCDPVWSQHFPLLPLLTAVIVTRHFLKVIVIPFD</sequence>
<accession>F8QII3</accession>
<name>F8QII3_SERL3</name>
<organism evidence="2">
    <name type="scientific">Serpula lacrymans var. lacrymans (strain S7.3)</name>
    <name type="common">Dry rot fungus</name>
    <dbReference type="NCBI Taxonomy" id="936435"/>
    <lineage>
        <taxon>Eukaryota</taxon>
        <taxon>Fungi</taxon>
        <taxon>Dikarya</taxon>
        <taxon>Basidiomycota</taxon>
        <taxon>Agaricomycotina</taxon>
        <taxon>Agaricomycetes</taxon>
        <taxon>Agaricomycetidae</taxon>
        <taxon>Boletales</taxon>
        <taxon>Coniophorineae</taxon>
        <taxon>Serpulaceae</taxon>
        <taxon>Serpula</taxon>
    </lineage>
</organism>
<proteinExistence type="predicted"/>
<dbReference type="AlphaFoldDB" id="F8QII3"/>
<dbReference type="Proteomes" id="UP000008063">
    <property type="component" value="Unassembled WGS sequence"/>
</dbReference>
<dbReference type="EMBL" id="GL945527">
    <property type="protein sequence ID" value="EGN91865.1"/>
    <property type="molecule type" value="Genomic_DNA"/>
</dbReference>
<evidence type="ECO:0000313" key="1">
    <source>
        <dbReference type="EMBL" id="EGN91865.1"/>
    </source>
</evidence>
<dbReference type="InParanoid" id="F8QII3"/>
<evidence type="ECO:0000313" key="2">
    <source>
        <dbReference type="Proteomes" id="UP000008063"/>
    </source>
</evidence>